<feature type="compositionally biased region" description="Basic and acidic residues" evidence="1">
    <location>
        <begin position="31"/>
        <end position="40"/>
    </location>
</feature>
<evidence type="ECO:0000313" key="4">
    <source>
        <dbReference type="Proteomes" id="UP000789572"/>
    </source>
</evidence>
<keyword evidence="2" id="KW-0472">Membrane</keyword>
<evidence type="ECO:0000256" key="1">
    <source>
        <dbReference type="SAM" id="MobiDB-lite"/>
    </source>
</evidence>
<organism evidence="3 4">
    <name type="scientific">Paraglomus occultum</name>
    <dbReference type="NCBI Taxonomy" id="144539"/>
    <lineage>
        <taxon>Eukaryota</taxon>
        <taxon>Fungi</taxon>
        <taxon>Fungi incertae sedis</taxon>
        <taxon>Mucoromycota</taxon>
        <taxon>Glomeromycotina</taxon>
        <taxon>Glomeromycetes</taxon>
        <taxon>Paraglomerales</taxon>
        <taxon>Paraglomeraceae</taxon>
        <taxon>Paraglomus</taxon>
    </lineage>
</organism>
<protein>
    <submittedName>
        <fullName evidence="3">7265_t:CDS:1</fullName>
    </submittedName>
</protein>
<feature type="transmembrane region" description="Helical" evidence="2">
    <location>
        <begin position="261"/>
        <end position="285"/>
    </location>
</feature>
<keyword evidence="4" id="KW-1185">Reference proteome</keyword>
<keyword evidence="2" id="KW-1133">Transmembrane helix</keyword>
<dbReference type="Proteomes" id="UP000789572">
    <property type="component" value="Unassembled WGS sequence"/>
</dbReference>
<feature type="region of interest" description="Disordered" evidence="1">
    <location>
        <begin position="1"/>
        <end position="85"/>
    </location>
</feature>
<keyword evidence="2" id="KW-0812">Transmembrane</keyword>
<feature type="compositionally biased region" description="Low complexity" evidence="1">
    <location>
        <begin position="62"/>
        <end position="85"/>
    </location>
</feature>
<accession>A0A9N9AFM8</accession>
<dbReference type="OrthoDB" id="10342449at2759"/>
<reference evidence="3" key="1">
    <citation type="submission" date="2021-06" db="EMBL/GenBank/DDBJ databases">
        <authorList>
            <person name="Kallberg Y."/>
            <person name="Tangrot J."/>
            <person name="Rosling A."/>
        </authorList>
    </citation>
    <scope>NUCLEOTIDE SEQUENCE</scope>
    <source>
        <strain evidence="3">IA702</strain>
    </source>
</reference>
<gene>
    <name evidence="3" type="ORF">POCULU_LOCUS3941</name>
</gene>
<sequence>MSTYSAVPADNPDEQCDSGPPSYEASQAEYESNRLLESTHDGGGSEETTNDENRINERTDNDNTNITDTSDTTTHNTNTFTTTVNPPHIPTFTPLIVVDAPSDSSMEHAEHEDPLNKTTAKWNRNMVIGYYVTWFAINAYLFIAMLMAIGYVGNEMTPEIINSQSYMQDAFYLECLFRILPLLVVKKYDPMRFTLPKITGIVLGKEDFYFILCPYLSDPSLIYGFHLCQTYYAVYTMILGLPVWIYSAYSVTAIDDMAFKVLIYVGSGASSACLLRYIVVMWLMYSKKNLATISGRIRAAFER</sequence>
<evidence type="ECO:0000256" key="2">
    <source>
        <dbReference type="SAM" id="Phobius"/>
    </source>
</evidence>
<dbReference type="AlphaFoldDB" id="A0A9N9AFM8"/>
<feature type="transmembrane region" description="Helical" evidence="2">
    <location>
        <begin position="232"/>
        <end position="249"/>
    </location>
</feature>
<comment type="caution">
    <text evidence="3">The sequence shown here is derived from an EMBL/GenBank/DDBJ whole genome shotgun (WGS) entry which is preliminary data.</text>
</comment>
<dbReference type="EMBL" id="CAJVPJ010000474">
    <property type="protein sequence ID" value="CAG8528567.1"/>
    <property type="molecule type" value="Genomic_DNA"/>
</dbReference>
<proteinExistence type="predicted"/>
<feature type="compositionally biased region" description="Basic and acidic residues" evidence="1">
    <location>
        <begin position="51"/>
        <end position="61"/>
    </location>
</feature>
<feature type="transmembrane region" description="Helical" evidence="2">
    <location>
        <begin position="127"/>
        <end position="150"/>
    </location>
</feature>
<name>A0A9N9AFM8_9GLOM</name>
<evidence type="ECO:0000313" key="3">
    <source>
        <dbReference type="EMBL" id="CAG8528567.1"/>
    </source>
</evidence>